<name>A0A645DF76_9ZZZZ</name>
<feature type="region of interest" description="Disordered" evidence="1">
    <location>
        <begin position="67"/>
        <end position="95"/>
    </location>
</feature>
<organism evidence="2">
    <name type="scientific">bioreactor metagenome</name>
    <dbReference type="NCBI Taxonomy" id="1076179"/>
    <lineage>
        <taxon>unclassified sequences</taxon>
        <taxon>metagenomes</taxon>
        <taxon>ecological metagenomes</taxon>
    </lineage>
</organism>
<evidence type="ECO:0000313" key="2">
    <source>
        <dbReference type="EMBL" id="MPM87996.1"/>
    </source>
</evidence>
<dbReference type="AlphaFoldDB" id="A0A645DF76"/>
<dbReference type="EMBL" id="VSSQ01035704">
    <property type="protein sequence ID" value="MPM87996.1"/>
    <property type="molecule type" value="Genomic_DNA"/>
</dbReference>
<evidence type="ECO:0000256" key="1">
    <source>
        <dbReference type="SAM" id="MobiDB-lite"/>
    </source>
</evidence>
<gene>
    <name evidence="2" type="ORF">SDC9_135097</name>
</gene>
<protein>
    <submittedName>
        <fullName evidence="2">Uncharacterized protein</fullName>
    </submittedName>
</protein>
<sequence>MHLALVRIIHVGNRVHGFIDQLDRLVVGCDQHVHIRIPGGRNLWQLELHLADMTLAPVELVGAQRGGDFAAEQQNTKDDADGVVLPGQREHRAPS</sequence>
<proteinExistence type="predicted"/>
<reference evidence="2" key="1">
    <citation type="submission" date="2019-08" db="EMBL/GenBank/DDBJ databases">
        <authorList>
            <person name="Kucharzyk K."/>
            <person name="Murdoch R.W."/>
            <person name="Higgins S."/>
            <person name="Loffler F."/>
        </authorList>
    </citation>
    <scope>NUCLEOTIDE SEQUENCE</scope>
</reference>
<comment type="caution">
    <text evidence="2">The sequence shown here is derived from an EMBL/GenBank/DDBJ whole genome shotgun (WGS) entry which is preliminary data.</text>
</comment>
<accession>A0A645DF76</accession>